<proteinExistence type="predicted"/>
<name>A0A6J6EJX7_9ZZZZ</name>
<dbReference type="SUPFAM" id="SSF50800">
    <property type="entry name" value="PK beta-barrel domain-like"/>
    <property type="match status" value="1"/>
</dbReference>
<evidence type="ECO:0000313" key="2">
    <source>
        <dbReference type="EMBL" id="CAB4575494.1"/>
    </source>
</evidence>
<evidence type="ECO:0000259" key="1">
    <source>
        <dbReference type="PROSITE" id="PS51340"/>
    </source>
</evidence>
<dbReference type="PANTHER" id="PTHR30212:SF2">
    <property type="entry name" value="PROTEIN YIIM"/>
    <property type="match status" value="1"/>
</dbReference>
<accession>A0A6J6EJX7</accession>
<dbReference type="GO" id="GO:0030151">
    <property type="term" value="F:molybdenum ion binding"/>
    <property type="evidence" value="ECO:0007669"/>
    <property type="project" value="InterPro"/>
</dbReference>
<dbReference type="InterPro" id="IPR011037">
    <property type="entry name" value="Pyrv_Knase-like_insert_dom_sf"/>
</dbReference>
<dbReference type="InterPro" id="IPR052353">
    <property type="entry name" value="Benzoxazolinone_Detox_Enz"/>
</dbReference>
<dbReference type="InterPro" id="IPR005302">
    <property type="entry name" value="MoCF_Sase_C"/>
</dbReference>
<organism evidence="2">
    <name type="scientific">freshwater metagenome</name>
    <dbReference type="NCBI Taxonomy" id="449393"/>
    <lineage>
        <taxon>unclassified sequences</taxon>
        <taxon>metagenomes</taxon>
        <taxon>ecological metagenomes</taxon>
    </lineage>
</organism>
<reference evidence="2" key="1">
    <citation type="submission" date="2020-05" db="EMBL/GenBank/DDBJ databases">
        <authorList>
            <person name="Chiriac C."/>
            <person name="Salcher M."/>
            <person name="Ghai R."/>
            <person name="Kavagutti S V."/>
        </authorList>
    </citation>
    <scope>NUCLEOTIDE SEQUENCE</scope>
</reference>
<feature type="domain" description="MOSC" evidence="1">
    <location>
        <begin position="103"/>
        <end position="242"/>
    </location>
</feature>
<dbReference type="Gene3D" id="2.40.33.20">
    <property type="entry name" value="PK beta-barrel domain-like"/>
    <property type="match status" value="1"/>
</dbReference>
<dbReference type="PANTHER" id="PTHR30212">
    <property type="entry name" value="PROTEIN YIIM"/>
    <property type="match status" value="1"/>
</dbReference>
<dbReference type="EMBL" id="CAEZTS010000042">
    <property type="protein sequence ID" value="CAB4575494.1"/>
    <property type="molecule type" value="Genomic_DNA"/>
</dbReference>
<dbReference type="GO" id="GO:0030170">
    <property type="term" value="F:pyridoxal phosphate binding"/>
    <property type="evidence" value="ECO:0007669"/>
    <property type="project" value="InterPro"/>
</dbReference>
<dbReference type="PROSITE" id="PS51340">
    <property type="entry name" value="MOSC"/>
    <property type="match status" value="1"/>
</dbReference>
<dbReference type="AlphaFoldDB" id="A0A6J6EJX7"/>
<dbReference type="Pfam" id="PF03473">
    <property type="entry name" value="MOSC"/>
    <property type="match status" value="1"/>
</dbReference>
<protein>
    <submittedName>
        <fullName evidence="2">Unannotated protein</fullName>
    </submittedName>
</protein>
<dbReference type="GO" id="GO:0003824">
    <property type="term" value="F:catalytic activity"/>
    <property type="evidence" value="ECO:0007669"/>
    <property type="project" value="InterPro"/>
</dbReference>
<gene>
    <name evidence="2" type="ORF">UFOPK1722_00651</name>
</gene>
<sequence length="244" mass="26452">MLVGPYRFTLEDARNTIGSARTILEQMSEGREHLLADARQRLDRMLDGVDAARLDANHAARLLEPVWSIIQSATPTLRASGATHPFDDGVVASLNTGSGGVPKRAVDRVEVDFSGLVGDVQATRKHHGRPFQAVSLWSAEVIDELNAEGHSLQPGAAGENITVSGVEWSDVRPGTRLRIGDVVCDVSSYAVPCKQLAHLFVDRDFGRIHHDRDRENGEATCRVYATVITPGTIRTGDSVALEPL</sequence>